<proteinExistence type="predicted"/>
<dbReference type="InterPro" id="IPR024213">
    <property type="entry name" value="DUF3822"/>
</dbReference>
<gene>
    <name evidence="1" type="ORF">DDR33_16185</name>
</gene>
<dbReference type="CDD" id="cd24013">
    <property type="entry name" value="ASKHA_ATPase_BT3980-like"/>
    <property type="match status" value="1"/>
</dbReference>
<name>A0A2U2PE04_9SPHI</name>
<evidence type="ECO:0000313" key="1">
    <source>
        <dbReference type="EMBL" id="PWG79603.1"/>
    </source>
</evidence>
<reference evidence="1 2" key="1">
    <citation type="submission" date="2018-04" db="EMBL/GenBank/DDBJ databases">
        <title>Pedobacter chongqingensis sp. nov., isolated from a rottenly hemp rope.</title>
        <authorList>
            <person name="Cai Y."/>
        </authorList>
    </citation>
    <scope>NUCLEOTIDE SEQUENCE [LARGE SCALE GENOMIC DNA]</scope>
    <source>
        <strain evidence="1 2">FJ4-8</strain>
    </source>
</reference>
<dbReference type="RefSeq" id="WP_109416847.1">
    <property type="nucleotide sequence ID" value="NZ_QEAS01000013.1"/>
</dbReference>
<dbReference type="OrthoDB" id="765136at2"/>
<dbReference type="Pfam" id="PF12864">
    <property type="entry name" value="DUF3822"/>
    <property type="match status" value="1"/>
</dbReference>
<organism evidence="1 2">
    <name type="scientific">Pararcticibacter amylolyticus</name>
    <dbReference type="NCBI Taxonomy" id="2173175"/>
    <lineage>
        <taxon>Bacteria</taxon>
        <taxon>Pseudomonadati</taxon>
        <taxon>Bacteroidota</taxon>
        <taxon>Sphingobacteriia</taxon>
        <taxon>Sphingobacteriales</taxon>
        <taxon>Sphingobacteriaceae</taxon>
        <taxon>Pararcticibacter</taxon>
    </lineage>
</organism>
<dbReference type="EMBL" id="QEAS01000013">
    <property type="protein sequence ID" value="PWG79603.1"/>
    <property type="molecule type" value="Genomic_DNA"/>
</dbReference>
<dbReference type="Gene3D" id="3.30.420.260">
    <property type="match status" value="1"/>
</dbReference>
<accession>A0A2U2PE04</accession>
<dbReference type="Proteomes" id="UP000245647">
    <property type="component" value="Unassembled WGS sequence"/>
</dbReference>
<protein>
    <recommendedName>
        <fullName evidence="3">DUF3822 domain-containing protein</fullName>
    </recommendedName>
</protein>
<evidence type="ECO:0000313" key="2">
    <source>
        <dbReference type="Proteomes" id="UP000245647"/>
    </source>
</evidence>
<keyword evidence="2" id="KW-1185">Reference proteome</keyword>
<sequence length="279" mass="31353">MNNTGTLHLKVKDFTGDQAGNCELLIRVSTGKLSYAIVNTQEKNLKVLFDCALFHSSLQEVFLNLPAKYEYLNAGFSKIKVASETFHFTFVPEEIYSQETLPVLKNFISSSASVRFITNGLDESGIRSIASVENELVAPVLSKYPQAELFSQAEPFIKSVLPLTKNTKTLAVQFNSGTFELLLAIEGRLIYYNIFSAATTDDFNYFLLMACRQFDLKSHETEILLSGEIEKYSENYRRILKYFNRIAFADGSKLFAHPEAFSLVPAHQFFPLLSLGVCG</sequence>
<evidence type="ECO:0008006" key="3">
    <source>
        <dbReference type="Google" id="ProtNLM"/>
    </source>
</evidence>
<dbReference type="Gene3D" id="3.30.420.250">
    <property type="match status" value="1"/>
</dbReference>
<dbReference type="AlphaFoldDB" id="A0A2U2PE04"/>
<comment type="caution">
    <text evidence="1">The sequence shown here is derived from an EMBL/GenBank/DDBJ whole genome shotgun (WGS) entry which is preliminary data.</text>
</comment>